<feature type="coiled-coil region" evidence="1">
    <location>
        <begin position="43"/>
        <end position="100"/>
    </location>
</feature>
<keyword evidence="1" id="KW-0175">Coiled coil</keyword>
<name>A0A1L8WRR5_9ENTE</name>
<evidence type="ECO:0000256" key="1">
    <source>
        <dbReference type="SAM" id="Coils"/>
    </source>
</evidence>
<gene>
    <name evidence="2" type="ORF">RV14_GL000942</name>
</gene>
<dbReference type="InterPro" id="IPR010310">
    <property type="entry name" value="T7SS_ESAT-6-like"/>
</dbReference>
<dbReference type="STRING" id="150033.RV14_GL000942"/>
<keyword evidence="3" id="KW-1185">Reference proteome</keyword>
<protein>
    <recommendedName>
        <fullName evidence="4">ESAT-6-like protein</fullName>
    </recommendedName>
</protein>
<dbReference type="NCBIfam" id="TIGR03930">
    <property type="entry name" value="WXG100_ESAT6"/>
    <property type="match status" value="1"/>
</dbReference>
<dbReference type="Pfam" id="PF06013">
    <property type="entry name" value="WXG100"/>
    <property type="match status" value="1"/>
</dbReference>
<dbReference type="AlphaFoldDB" id="A0A1L8WRR5"/>
<accession>A0A1L8WRR5</accession>
<evidence type="ECO:0008006" key="4">
    <source>
        <dbReference type="Google" id="ProtNLM"/>
    </source>
</evidence>
<evidence type="ECO:0000313" key="3">
    <source>
        <dbReference type="Proteomes" id="UP000182152"/>
    </source>
</evidence>
<reference evidence="2 3" key="1">
    <citation type="submission" date="2014-12" db="EMBL/GenBank/DDBJ databases">
        <title>Draft genome sequences of 29 type strains of Enterococci.</title>
        <authorList>
            <person name="Zhong Z."/>
            <person name="Sun Z."/>
            <person name="Liu W."/>
            <person name="Zhang W."/>
            <person name="Zhang H."/>
        </authorList>
    </citation>
    <scope>NUCLEOTIDE SEQUENCE [LARGE SCALE GENOMIC DNA]</scope>
    <source>
        <strain evidence="2 3">DSM 15687</strain>
    </source>
</reference>
<proteinExistence type="predicted"/>
<sequence length="121" mass="13792">MEELTYVSLDQQDGSLLNYLGGEKMAGLITVTPEQLKIQAKVYQQAAAQMQEAIQKVNLMNQQIAQTWKGQAFHAYLVQYNQLEGNVKQMMQLLEGINGQLYKYADTMAERDRQDARNFGL</sequence>
<organism evidence="2 3">
    <name type="scientific">Enterococcus ratti</name>
    <dbReference type="NCBI Taxonomy" id="150033"/>
    <lineage>
        <taxon>Bacteria</taxon>
        <taxon>Bacillati</taxon>
        <taxon>Bacillota</taxon>
        <taxon>Bacilli</taxon>
        <taxon>Lactobacillales</taxon>
        <taxon>Enterococcaceae</taxon>
        <taxon>Enterococcus</taxon>
    </lineage>
</organism>
<dbReference type="InterPro" id="IPR036689">
    <property type="entry name" value="ESAT-6-like_sf"/>
</dbReference>
<dbReference type="Gene3D" id="1.10.287.1060">
    <property type="entry name" value="ESAT-6-like"/>
    <property type="match status" value="1"/>
</dbReference>
<dbReference type="SUPFAM" id="SSF140453">
    <property type="entry name" value="EsxAB dimer-like"/>
    <property type="match status" value="1"/>
</dbReference>
<comment type="caution">
    <text evidence="2">The sequence shown here is derived from an EMBL/GenBank/DDBJ whole genome shotgun (WGS) entry which is preliminary data.</text>
</comment>
<evidence type="ECO:0000313" key="2">
    <source>
        <dbReference type="EMBL" id="OJG83708.1"/>
    </source>
</evidence>
<dbReference type="EMBL" id="JXLB01000002">
    <property type="protein sequence ID" value="OJG83708.1"/>
    <property type="molecule type" value="Genomic_DNA"/>
</dbReference>
<dbReference type="Proteomes" id="UP000182152">
    <property type="component" value="Unassembled WGS sequence"/>
</dbReference>